<evidence type="ECO:0000256" key="5">
    <source>
        <dbReference type="ARBA" id="ARBA00022692"/>
    </source>
</evidence>
<comment type="similarity">
    <text evidence="11">Belongs to the SEDS family. MrdB/RodA subfamily.</text>
</comment>
<feature type="transmembrane region" description="Helical" evidence="11">
    <location>
        <begin position="350"/>
        <end position="371"/>
    </location>
</feature>
<dbReference type="NCBIfam" id="TIGR02210">
    <property type="entry name" value="rodA_shape"/>
    <property type="match status" value="1"/>
</dbReference>
<feature type="transmembrane region" description="Helical" evidence="11">
    <location>
        <begin position="195"/>
        <end position="214"/>
    </location>
</feature>
<keyword evidence="11" id="KW-0997">Cell inner membrane</keyword>
<dbReference type="GO" id="GO:0032153">
    <property type="term" value="C:cell division site"/>
    <property type="evidence" value="ECO:0007669"/>
    <property type="project" value="TreeGrafter"/>
</dbReference>
<keyword evidence="3 11" id="KW-0328">Glycosyltransferase</keyword>
<feature type="transmembrane region" description="Helical" evidence="11">
    <location>
        <begin position="124"/>
        <end position="141"/>
    </location>
</feature>
<accession>A0A7X1PSI9</accession>
<reference evidence="12 13" key="1">
    <citation type="submission" date="2019-10" db="EMBL/GenBank/DDBJ databases">
        <title>Pseudomonas dajingensis sp. nov., isolated from the profound head ulcers of farmed Murray cod (Maccullochella peelii peelii).</title>
        <authorList>
            <person name="Liu Y."/>
        </authorList>
    </citation>
    <scope>NUCLEOTIDE SEQUENCE [LARGE SCALE GENOMIC DNA]</scope>
    <source>
        <strain evidence="12 13">MC042</strain>
    </source>
</reference>
<evidence type="ECO:0000313" key="12">
    <source>
        <dbReference type="EMBL" id="MQA57470.1"/>
    </source>
</evidence>
<comment type="catalytic activity">
    <reaction evidence="11">
        <text>[GlcNAc-(1-&gt;4)-Mur2Ac(oyl-L-Ala-gamma-D-Glu-L-Lys-D-Ala-D-Ala)](n)-di-trans,octa-cis-undecaprenyl diphosphate + beta-D-GlcNAc-(1-&gt;4)-Mur2Ac(oyl-L-Ala-gamma-D-Glu-L-Lys-D-Ala-D-Ala)-di-trans,octa-cis-undecaprenyl diphosphate = [GlcNAc-(1-&gt;4)-Mur2Ac(oyl-L-Ala-gamma-D-Glu-L-Lys-D-Ala-D-Ala)](n+1)-di-trans,octa-cis-undecaprenyl diphosphate + di-trans,octa-cis-undecaprenyl diphosphate + H(+)</text>
        <dbReference type="Rhea" id="RHEA:23708"/>
        <dbReference type="Rhea" id="RHEA-COMP:9602"/>
        <dbReference type="Rhea" id="RHEA-COMP:9603"/>
        <dbReference type="ChEBI" id="CHEBI:15378"/>
        <dbReference type="ChEBI" id="CHEBI:58405"/>
        <dbReference type="ChEBI" id="CHEBI:60033"/>
        <dbReference type="ChEBI" id="CHEBI:78435"/>
        <dbReference type="EC" id="2.4.99.28"/>
    </reaction>
</comment>
<dbReference type="EMBL" id="WHUV01000007">
    <property type="protein sequence ID" value="MQA57470.1"/>
    <property type="molecule type" value="Genomic_DNA"/>
</dbReference>
<dbReference type="GO" id="GO:0071555">
    <property type="term" value="P:cell wall organization"/>
    <property type="evidence" value="ECO:0007669"/>
    <property type="project" value="UniProtKB-KW"/>
</dbReference>
<feature type="transmembrane region" description="Helical" evidence="11">
    <location>
        <begin position="317"/>
        <end position="344"/>
    </location>
</feature>
<evidence type="ECO:0000256" key="2">
    <source>
        <dbReference type="ARBA" id="ARBA00022475"/>
    </source>
</evidence>
<evidence type="ECO:0000256" key="11">
    <source>
        <dbReference type="HAMAP-Rule" id="MF_02079"/>
    </source>
</evidence>
<evidence type="ECO:0000256" key="4">
    <source>
        <dbReference type="ARBA" id="ARBA00022679"/>
    </source>
</evidence>
<comment type="subcellular location">
    <subcellularLocation>
        <location evidence="11">Cell inner membrane</location>
        <topology evidence="11">Multi-pass membrane protein</topology>
    </subcellularLocation>
    <subcellularLocation>
        <location evidence="1">Membrane</location>
        <topology evidence="1">Multi-pass membrane protein</topology>
    </subcellularLocation>
</comment>
<keyword evidence="5 11" id="KW-0812">Transmembrane</keyword>
<dbReference type="InterPro" id="IPR001182">
    <property type="entry name" value="FtsW/RodA"/>
</dbReference>
<dbReference type="GO" id="GO:0009252">
    <property type="term" value="P:peptidoglycan biosynthetic process"/>
    <property type="evidence" value="ECO:0007669"/>
    <property type="project" value="UniProtKB-UniRule"/>
</dbReference>
<evidence type="ECO:0000313" key="13">
    <source>
        <dbReference type="Proteomes" id="UP000486534"/>
    </source>
</evidence>
<dbReference type="Pfam" id="PF01098">
    <property type="entry name" value="FTSW_RODA_SPOVE"/>
    <property type="match status" value="1"/>
</dbReference>
<dbReference type="GO" id="GO:0051301">
    <property type="term" value="P:cell division"/>
    <property type="evidence" value="ECO:0007669"/>
    <property type="project" value="InterPro"/>
</dbReference>
<keyword evidence="10 11" id="KW-0961">Cell wall biogenesis/degradation</keyword>
<dbReference type="GO" id="GO:0015648">
    <property type="term" value="F:lipid-linked peptidoglycan transporter activity"/>
    <property type="evidence" value="ECO:0007669"/>
    <property type="project" value="TreeGrafter"/>
</dbReference>
<comment type="caution">
    <text evidence="12">The sequence shown here is derived from an EMBL/GenBank/DDBJ whole genome shotgun (WGS) entry which is preliminary data.</text>
</comment>
<keyword evidence="7 11" id="KW-0573">Peptidoglycan synthesis</keyword>
<evidence type="ECO:0000256" key="3">
    <source>
        <dbReference type="ARBA" id="ARBA00022676"/>
    </source>
</evidence>
<comment type="pathway">
    <text evidence="11">Cell wall biogenesis; peptidoglycan biosynthesis.</text>
</comment>
<gene>
    <name evidence="11 12" type="primary">rodA</name>
    <name evidence="11" type="synonym">mrdB</name>
    <name evidence="12" type="ORF">GDH07_29525</name>
</gene>
<name>A0A7X1PSI9_9PSED</name>
<dbReference type="GO" id="GO:0008955">
    <property type="term" value="F:peptidoglycan glycosyltransferase activity"/>
    <property type="evidence" value="ECO:0007669"/>
    <property type="project" value="UniProtKB-UniRule"/>
</dbReference>
<dbReference type="HAMAP" id="MF_02079">
    <property type="entry name" value="PGT_RodA"/>
    <property type="match status" value="1"/>
</dbReference>
<dbReference type="EC" id="2.4.99.28" evidence="11"/>
<dbReference type="InterPro" id="IPR011923">
    <property type="entry name" value="RodA/MrdB"/>
</dbReference>
<feature type="transmembrane region" description="Helical" evidence="11">
    <location>
        <begin position="61"/>
        <end position="78"/>
    </location>
</feature>
<dbReference type="InterPro" id="IPR018365">
    <property type="entry name" value="Cell_cycle_FtsW-rel_CS"/>
</dbReference>
<evidence type="ECO:0000256" key="6">
    <source>
        <dbReference type="ARBA" id="ARBA00022960"/>
    </source>
</evidence>
<organism evidence="12 13">
    <name type="scientific">Pseudomonas piscis</name>
    <dbReference type="NCBI Taxonomy" id="2614538"/>
    <lineage>
        <taxon>Bacteria</taxon>
        <taxon>Pseudomonadati</taxon>
        <taxon>Pseudomonadota</taxon>
        <taxon>Gammaproteobacteria</taxon>
        <taxon>Pseudomonadales</taxon>
        <taxon>Pseudomonadaceae</taxon>
        <taxon>Pseudomonas</taxon>
    </lineage>
</organism>
<dbReference type="GO" id="GO:0005886">
    <property type="term" value="C:plasma membrane"/>
    <property type="evidence" value="ECO:0007669"/>
    <property type="project" value="UniProtKB-SubCell"/>
</dbReference>
<proteinExistence type="inferred from homology"/>
<keyword evidence="9 11" id="KW-0472">Membrane</keyword>
<dbReference type="AlphaFoldDB" id="A0A7X1PSI9"/>
<keyword evidence="6 11" id="KW-0133">Cell shape</keyword>
<evidence type="ECO:0000256" key="8">
    <source>
        <dbReference type="ARBA" id="ARBA00022989"/>
    </source>
</evidence>
<evidence type="ECO:0000256" key="7">
    <source>
        <dbReference type="ARBA" id="ARBA00022984"/>
    </source>
</evidence>
<feature type="transmembrane region" description="Helical" evidence="11">
    <location>
        <begin position="172"/>
        <end position="188"/>
    </location>
</feature>
<keyword evidence="8 11" id="KW-1133">Transmembrane helix</keyword>
<comment type="function">
    <text evidence="11">Peptidoglycan polymerase that is essential for cell wall elongation.</text>
</comment>
<feature type="transmembrane region" description="Helical" evidence="11">
    <location>
        <begin position="25"/>
        <end position="49"/>
    </location>
</feature>
<feature type="transmembrane region" description="Helical" evidence="11">
    <location>
        <begin position="148"/>
        <end position="166"/>
    </location>
</feature>
<keyword evidence="2 11" id="KW-1003">Cell membrane</keyword>
<dbReference type="PANTHER" id="PTHR30474:SF1">
    <property type="entry name" value="PEPTIDOGLYCAN GLYCOSYLTRANSFERASE MRDB"/>
    <property type="match status" value="1"/>
</dbReference>
<keyword evidence="4 11" id="KW-0808">Transferase</keyword>
<sequence>MKSNFDRILSSEDVMRRRATLLQRLHIDGPLLILLLTLAAGSLFVLYSASGKSWDLLAKQATSFGIGLVSMIVIAQFEPRFMARWVPLGYVFGVVLLVVVDVMGHNAMGATRWINVPGVIRFQPSEFMKIIMPATIAWYLSKRTLPPHLKHVGISLVLIGIPFMLIVRQPDLGTALLILAGGTFVLFMGGLRWRWIISVLAAAVPVAVAMWMFIMHDYQKQRILTFLDPESDPLGTGWNIIQSKAAIGSGGVFGKGWLLGTQSHLDFLPESHTDFIIAVMGEEFGLVGICALLLIYLLLIGRGLVITAQAQTLFGKLLAGSLTMTFFVYVFVNIGMVSGLLPVVGVPLPFISYGGTSLVTLLSAFGVLMSIHTHRKWIAQV</sequence>
<dbReference type="Proteomes" id="UP000486534">
    <property type="component" value="Unassembled WGS sequence"/>
</dbReference>
<dbReference type="PANTHER" id="PTHR30474">
    <property type="entry name" value="CELL CYCLE PROTEIN"/>
    <property type="match status" value="1"/>
</dbReference>
<evidence type="ECO:0000256" key="9">
    <source>
        <dbReference type="ARBA" id="ARBA00023136"/>
    </source>
</evidence>
<dbReference type="PROSITE" id="PS00428">
    <property type="entry name" value="FTSW_RODA_SPOVE"/>
    <property type="match status" value="1"/>
</dbReference>
<feature type="transmembrane region" description="Helical" evidence="11">
    <location>
        <begin position="284"/>
        <end position="305"/>
    </location>
</feature>
<dbReference type="GO" id="GO:0008360">
    <property type="term" value="P:regulation of cell shape"/>
    <property type="evidence" value="ECO:0007669"/>
    <property type="project" value="UniProtKB-KW"/>
</dbReference>
<feature type="transmembrane region" description="Helical" evidence="11">
    <location>
        <begin position="85"/>
        <end position="104"/>
    </location>
</feature>
<evidence type="ECO:0000256" key="1">
    <source>
        <dbReference type="ARBA" id="ARBA00004141"/>
    </source>
</evidence>
<protein>
    <recommendedName>
        <fullName evidence="11">Peptidoglycan glycosyltransferase MrdB</fullName>
        <shortName evidence="11">PGT</shortName>
        <ecNumber evidence="11">2.4.99.28</ecNumber>
    </recommendedName>
    <alternativeName>
        <fullName evidence="11">Cell elongation protein RodA</fullName>
    </alternativeName>
    <alternativeName>
        <fullName evidence="11">Cell wall polymerase</fullName>
    </alternativeName>
    <alternativeName>
        <fullName evidence="11">Peptidoglycan polymerase</fullName>
        <shortName evidence="11">PG polymerase</shortName>
    </alternativeName>
</protein>
<evidence type="ECO:0000256" key="10">
    <source>
        <dbReference type="ARBA" id="ARBA00023316"/>
    </source>
</evidence>
<dbReference type="UniPathway" id="UPA00219"/>